<sequence>MNPIEDAHQALLQRLMGIRPDGGYLTDAGLRVKEGWLAELLAEPDVAFPFIAVQPDDYPAPEQGPGAIIARIGRRVVGAVRTDHPDTWRQELDALYVDLARALQVAPGAPNPWGKPGPFKVVLGTAKPFPPGEGIQAGTVLFPLQLHVLIKGA</sequence>
<proteinExistence type="predicted"/>
<dbReference type="Proteomes" id="UP000515591">
    <property type="component" value="Chromosome"/>
</dbReference>
<evidence type="ECO:0000313" key="2">
    <source>
        <dbReference type="Proteomes" id="UP000515591"/>
    </source>
</evidence>
<gene>
    <name evidence="1" type="ORF">WP8S17C03_34070</name>
</gene>
<protein>
    <submittedName>
        <fullName evidence="1">Uncharacterized protein</fullName>
    </submittedName>
</protein>
<dbReference type="EMBL" id="AP022213">
    <property type="protein sequence ID" value="BBT17358.1"/>
    <property type="molecule type" value="Genomic_DNA"/>
</dbReference>
<accession>A0A6S5RPE4</accession>
<evidence type="ECO:0000313" key="1">
    <source>
        <dbReference type="EMBL" id="BBT17358.1"/>
    </source>
</evidence>
<dbReference type="RefSeq" id="WP_165669781.1">
    <property type="nucleotide sequence ID" value="NZ_AP022213.1"/>
</dbReference>
<name>A0A6S5RPE4_9GAMM</name>
<dbReference type="AlphaFoldDB" id="A0A6S5RPE4"/>
<reference evidence="1 2" key="1">
    <citation type="submission" date="2019-12" db="EMBL/GenBank/DDBJ databases">
        <title>complete genome sequences of Pseudomonas otitidis str. WP8-S17-CRE-03 isolated from wastewater treatment plant effluent.</title>
        <authorList>
            <person name="Sekizuka T."/>
            <person name="Itokawa K."/>
            <person name="Yatsu K."/>
            <person name="Inamine Y."/>
            <person name="Kuroda M."/>
        </authorList>
    </citation>
    <scope>NUCLEOTIDE SEQUENCE [LARGE SCALE GENOMIC DNA]</scope>
    <source>
        <strain evidence="1 2">WP8-S17-CRE-03</strain>
    </source>
</reference>
<organism evidence="1 2">
    <name type="scientific">Metapseudomonas otitidis</name>
    <dbReference type="NCBI Taxonomy" id="319939"/>
    <lineage>
        <taxon>Bacteria</taxon>
        <taxon>Pseudomonadati</taxon>
        <taxon>Pseudomonadota</taxon>
        <taxon>Gammaproteobacteria</taxon>
        <taxon>Pseudomonadales</taxon>
        <taxon>Pseudomonadaceae</taxon>
        <taxon>Metapseudomonas</taxon>
    </lineage>
</organism>